<reference evidence="2 3" key="1">
    <citation type="submission" date="2017-09" db="EMBL/GenBank/DDBJ databases">
        <authorList>
            <person name="Lee N."/>
            <person name="Cho B.-K."/>
        </authorList>
    </citation>
    <scope>NUCLEOTIDE SEQUENCE [LARGE SCALE GENOMIC DNA]</scope>
    <source>
        <strain evidence="2 3">ATCC 27465</strain>
    </source>
</reference>
<dbReference type="Proteomes" id="UP000326505">
    <property type="component" value="Chromosome"/>
</dbReference>
<evidence type="ECO:0000313" key="1">
    <source>
        <dbReference type="EMBL" id="MBB5108123.1"/>
    </source>
</evidence>
<reference evidence="1 4" key="2">
    <citation type="submission" date="2020-08" db="EMBL/GenBank/DDBJ databases">
        <title>Genomic Encyclopedia of Type Strains, Phase III (KMG-III): the genomes of soil and plant-associated and newly described type strains.</title>
        <authorList>
            <person name="Whitman W."/>
        </authorList>
    </citation>
    <scope>NUCLEOTIDE SEQUENCE [LARGE SCALE GENOMIC DNA]</scope>
    <source>
        <strain evidence="1 4">CECT 3146</strain>
    </source>
</reference>
<gene>
    <name evidence="2" type="ORF">CP982_24380</name>
    <name evidence="1" type="ORF">FHS40_007244</name>
</gene>
<evidence type="ECO:0000313" key="4">
    <source>
        <dbReference type="Proteomes" id="UP000549009"/>
    </source>
</evidence>
<dbReference type="OrthoDB" id="5193571at2"/>
<keyword evidence="4" id="KW-1185">Reference proteome</keyword>
<dbReference type="KEGG" id="sspb:CP982_24380"/>
<dbReference type="EMBL" id="JACHJD010000017">
    <property type="protein sequence ID" value="MBB5108123.1"/>
    <property type="molecule type" value="Genomic_DNA"/>
</dbReference>
<evidence type="ECO:0000313" key="2">
    <source>
        <dbReference type="EMBL" id="QEV61452.1"/>
    </source>
</evidence>
<evidence type="ECO:0000313" key="3">
    <source>
        <dbReference type="Proteomes" id="UP000326505"/>
    </source>
</evidence>
<dbReference type="EMBL" id="CP023690">
    <property type="protein sequence ID" value="QEV61452.1"/>
    <property type="molecule type" value="Genomic_DNA"/>
</dbReference>
<protein>
    <submittedName>
        <fullName evidence="2">Uncharacterized protein</fullName>
    </submittedName>
</protein>
<dbReference type="Proteomes" id="UP000549009">
    <property type="component" value="Unassembled WGS sequence"/>
</dbReference>
<organism evidence="2 3">
    <name type="scientific">Streptomyces spectabilis</name>
    <dbReference type="NCBI Taxonomy" id="68270"/>
    <lineage>
        <taxon>Bacteria</taxon>
        <taxon>Bacillati</taxon>
        <taxon>Actinomycetota</taxon>
        <taxon>Actinomycetes</taxon>
        <taxon>Kitasatosporales</taxon>
        <taxon>Streptomycetaceae</taxon>
        <taxon>Streptomyces</taxon>
    </lineage>
</organism>
<dbReference type="RefSeq" id="WP_150512461.1">
    <property type="nucleotide sequence ID" value="NZ_BMSQ01000008.1"/>
</dbReference>
<name>A0A5P2XG69_STRST</name>
<accession>A0A5P2XG69</accession>
<sequence>MTIQYTPISNLPYPQPSDPADLPAHLKSLAEAVDGRTVMRFQDAASRDAKLSAPVAGMIAWIGVPGRLMYFTGQAWVPVAPVPVFRVNRDEGTTTATDYTESLADSSAGALSVSFTVPASGQVIIAVGAYMRSLGSPPAASFMSANVRAGTQVVLAADDSRAAAVTAGTRTSVSAQYLVSGLDVGTTCTATGAFRSYKADAKASFDTRYIRIDPIP</sequence>
<dbReference type="AlphaFoldDB" id="A0A5P2XG69"/>
<proteinExistence type="predicted"/>